<dbReference type="NCBIfam" id="NF002528">
    <property type="entry name" value="PRK01966.1-4"/>
    <property type="match status" value="1"/>
</dbReference>
<evidence type="ECO:0000256" key="5">
    <source>
        <dbReference type="ARBA" id="ARBA00022741"/>
    </source>
</evidence>
<comment type="catalytic activity">
    <reaction evidence="12">
        <text>2 D-alanine + ATP = D-alanyl-D-alanine + ADP + phosphate + H(+)</text>
        <dbReference type="Rhea" id="RHEA:11224"/>
        <dbReference type="ChEBI" id="CHEBI:15378"/>
        <dbReference type="ChEBI" id="CHEBI:30616"/>
        <dbReference type="ChEBI" id="CHEBI:43474"/>
        <dbReference type="ChEBI" id="CHEBI:57416"/>
        <dbReference type="ChEBI" id="CHEBI:57822"/>
        <dbReference type="ChEBI" id="CHEBI:456216"/>
        <dbReference type="EC" id="6.3.2.4"/>
    </reaction>
</comment>
<sequence>MSKQNLAVIFGGQSSEHEISCMSASNIIQCIDAQRYNIVLVGITKEGHWVEAADLNAVQDGSWRQSKTSIVLSPDATRKGLYRMSEDEKAQFVHLDVIFPVLHGLYGEDGTVQGLFKLAGIPFVGCGLFASAAGMDKLYTKIIVDTLGIRQAKYVPVYKEELLKMDEVVARVESALEYPVFVKPSRAGSSKGVNKAANREQLKNALVEAADNDRKILVEETIIGREVECAVLGNLDVKASGVGEILSADEFYDFDAKYYNSESKTLVDPPMPENMREQIREDAVKIFMALDGRGLSRVDFFLTESGVVFNEINTLPGFTAISMYPMLWEAQGIPKKELVQKLIDLAFER</sequence>
<feature type="binding site" evidence="15">
    <location>
        <position position="299"/>
    </location>
    <ligand>
        <name>Mg(2+)</name>
        <dbReference type="ChEBI" id="CHEBI:18420"/>
        <label>1</label>
    </ligand>
</feature>
<keyword evidence="6 16" id="KW-0067">ATP-binding</keyword>
<evidence type="ECO:0000313" key="18">
    <source>
        <dbReference type="EMBL" id="MCC2222049.1"/>
    </source>
</evidence>
<dbReference type="AlphaFoldDB" id="A0AAE3E594"/>
<accession>A0AAE3E594</accession>
<dbReference type="GO" id="GO:0005829">
    <property type="term" value="C:cytosol"/>
    <property type="evidence" value="ECO:0007669"/>
    <property type="project" value="TreeGrafter"/>
</dbReference>
<organism evidence="18 19">
    <name type="scientific">Anthropogastromicrobium aceti</name>
    <dbReference type="NCBI Taxonomy" id="2981768"/>
    <lineage>
        <taxon>Bacteria</taxon>
        <taxon>Bacillati</taxon>
        <taxon>Bacillota</taxon>
        <taxon>Clostridia</taxon>
        <taxon>Lachnospirales</taxon>
        <taxon>Lachnospiraceae</taxon>
        <taxon>Anthropogastromicrobium</taxon>
    </lineage>
</organism>
<keyword evidence="19" id="KW-1185">Reference proteome</keyword>
<dbReference type="SUPFAM" id="SSF56059">
    <property type="entry name" value="Glutathione synthetase ATP-binding domain-like"/>
    <property type="match status" value="1"/>
</dbReference>
<dbReference type="PROSITE" id="PS50975">
    <property type="entry name" value="ATP_GRASP"/>
    <property type="match status" value="1"/>
</dbReference>
<evidence type="ECO:0000256" key="7">
    <source>
        <dbReference type="ARBA" id="ARBA00022842"/>
    </source>
</evidence>
<dbReference type="PANTHER" id="PTHR23132:SF25">
    <property type="entry name" value="D-ALANINE--D-ALANINE LIGASE A"/>
    <property type="match status" value="1"/>
</dbReference>
<feature type="domain" description="ATP-grasp" evidence="17">
    <location>
        <begin position="141"/>
        <end position="344"/>
    </location>
</feature>
<keyword evidence="11 12" id="KW-0961">Cell wall biogenesis/degradation</keyword>
<evidence type="ECO:0000259" key="17">
    <source>
        <dbReference type="PROSITE" id="PS50975"/>
    </source>
</evidence>
<comment type="function">
    <text evidence="12">Cell wall formation.</text>
</comment>
<name>A0AAE3E594_9FIRM</name>
<dbReference type="InterPro" id="IPR005905">
    <property type="entry name" value="D_ala_D_ala"/>
</dbReference>
<dbReference type="Pfam" id="PF01820">
    <property type="entry name" value="Dala_Dala_lig_N"/>
    <property type="match status" value="1"/>
</dbReference>
<feature type="binding site" evidence="14">
    <location>
        <begin position="310"/>
        <end position="311"/>
    </location>
    <ligand>
        <name>ATP</name>
        <dbReference type="ChEBI" id="CHEBI:30616"/>
    </ligand>
</feature>
<dbReference type="GO" id="GO:0008360">
    <property type="term" value="P:regulation of cell shape"/>
    <property type="evidence" value="ECO:0007669"/>
    <property type="project" value="UniProtKB-KW"/>
</dbReference>
<evidence type="ECO:0000256" key="8">
    <source>
        <dbReference type="ARBA" id="ARBA00022960"/>
    </source>
</evidence>
<keyword evidence="10 15" id="KW-0464">Manganese</keyword>
<dbReference type="Pfam" id="PF07478">
    <property type="entry name" value="Dala_Dala_lig_C"/>
    <property type="match status" value="1"/>
</dbReference>
<keyword evidence="5 14" id="KW-0547">Nucleotide-binding</keyword>
<evidence type="ECO:0000256" key="15">
    <source>
        <dbReference type="PIRSR" id="PIRSR039102-3"/>
    </source>
</evidence>
<feature type="binding site" evidence="14">
    <location>
        <begin position="189"/>
        <end position="190"/>
    </location>
    <ligand>
        <name>ATP</name>
        <dbReference type="ChEBI" id="CHEBI:30616"/>
    </ligand>
</feature>
<dbReference type="Proteomes" id="UP001198200">
    <property type="component" value="Unassembled WGS sequence"/>
</dbReference>
<dbReference type="Gene3D" id="3.30.470.20">
    <property type="entry name" value="ATP-grasp fold, B domain"/>
    <property type="match status" value="1"/>
</dbReference>
<evidence type="ECO:0000313" key="19">
    <source>
        <dbReference type="Proteomes" id="UP001198200"/>
    </source>
</evidence>
<dbReference type="InterPro" id="IPR016185">
    <property type="entry name" value="PreATP-grasp_dom_sf"/>
</dbReference>
<keyword evidence="9 12" id="KW-0573">Peptidoglycan synthesis</keyword>
<dbReference type="PROSITE" id="PS00843">
    <property type="entry name" value="DALA_DALA_LIGASE_1"/>
    <property type="match status" value="1"/>
</dbReference>
<dbReference type="PIRSF" id="PIRSF039102">
    <property type="entry name" value="Ddl/VanB"/>
    <property type="match status" value="1"/>
</dbReference>
<dbReference type="InterPro" id="IPR011095">
    <property type="entry name" value="Dala_Dala_lig_C"/>
</dbReference>
<dbReference type="InterPro" id="IPR000291">
    <property type="entry name" value="D-Ala_lig_Van_CS"/>
</dbReference>
<feature type="binding site" evidence="14">
    <location>
        <begin position="181"/>
        <end position="183"/>
    </location>
    <ligand>
        <name>ATP</name>
        <dbReference type="ChEBI" id="CHEBI:30616"/>
    </ligand>
</feature>
<feature type="binding site" evidence="14">
    <location>
        <begin position="219"/>
        <end position="226"/>
    </location>
    <ligand>
        <name>ATP</name>
        <dbReference type="ChEBI" id="CHEBI:30616"/>
    </ligand>
</feature>
<evidence type="ECO:0000256" key="2">
    <source>
        <dbReference type="ARBA" id="ARBA00010871"/>
    </source>
</evidence>
<comment type="subcellular location">
    <subcellularLocation>
        <location evidence="12">Cytoplasm</location>
    </subcellularLocation>
</comment>
<evidence type="ECO:0000256" key="16">
    <source>
        <dbReference type="PROSITE-ProRule" id="PRU00409"/>
    </source>
</evidence>
<proteinExistence type="inferred from homology"/>
<comment type="caution">
    <text evidence="18">The sequence shown here is derived from an EMBL/GenBank/DDBJ whole genome shotgun (WGS) entry which is preliminary data.</text>
</comment>
<dbReference type="GO" id="GO:0071555">
    <property type="term" value="P:cell wall organization"/>
    <property type="evidence" value="ECO:0007669"/>
    <property type="project" value="UniProtKB-KW"/>
</dbReference>
<protein>
    <recommendedName>
        <fullName evidence="12">D-alanine--D-alanine ligase</fullName>
        <ecNumber evidence="12">6.3.2.4</ecNumber>
    </recommendedName>
    <alternativeName>
        <fullName evidence="12">D-Ala-D-Ala ligase</fullName>
    </alternativeName>
    <alternativeName>
        <fullName evidence="12">D-alanylalanine synthetase</fullName>
    </alternativeName>
</protein>
<feature type="binding site" evidence="14">
    <location>
        <position position="137"/>
    </location>
    <ligand>
        <name>ATP</name>
        <dbReference type="ChEBI" id="CHEBI:30616"/>
    </ligand>
</feature>
<dbReference type="RefSeq" id="WP_308731995.1">
    <property type="nucleotide sequence ID" value="NZ_JAJEQN010000026.1"/>
</dbReference>
<dbReference type="InterPro" id="IPR013815">
    <property type="entry name" value="ATP_grasp_subdomain_1"/>
</dbReference>
<dbReference type="InterPro" id="IPR011127">
    <property type="entry name" value="Dala_Dala_lig_N"/>
</dbReference>
<evidence type="ECO:0000256" key="9">
    <source>
        <dbReference type="ARBA" id="ARBA00022984"/>
    </source>
</evidence>
<dbReference type="EMBL" id="JAJEQN010000026">
    <property type="protein sequence ID" value="MCC2222049.1"/>
    <property type="molecule type" value="Genomic_DNA"/>
</dbReference>
<keyword evidence="12" id="KW-0963">Cytoplasm</keyword>
<feature type="binding site" evidence="15">
    <location>
        <position position="313"/>
    </location>
    <ligand>
        <name>Mg(2+)</name>
        <dbReference type="ChEBI" id="CHEBI:18420"/>
        <label>2</label>
    </ligand>
</feature>
<feature type="active site" evidence="13">
    <location>
        <position position="16"/>
    </location>
</feature>
<keyword evidence="3 12" id="KW-0436">Ligase</keyword>
<comment type="cofactor">
    <cofactor evidence="1">
        <name>Mn(2+)</name>
        <dbReference type="ChEBI" id="CHEBI:29035"/>
    </cofactor>
</comment>
<comment type="pathway">
    <text evidence="12">Cell wall biogenesis; peptidoglycan biosynthesis.</text>
</comment>
<dbReference type="GO" id="GO:0005524">
    <property type="term" value="F:ATP binding"/>
    <property type="evidence" value="ECO:0007669"/>
    <property type="project" value="UniProtKB-UniRule"/>
</dbReference>
<dbReference type="PROSITE" id="PS00844">
    <property type="entry name" value="DALA_DALA_LIGASE_2"/>
    <property type="match status" value="1"/>
</dbReference>
<dbReference type="PANTHER" id="PTHR23132">
    <property type="entry name" value="D-ALANINE--D-ALANINE LIGASE"/>
    <property type="match status" value="1"/>
</dbReference>
<dbReference type="FunFam" id="3.30.470.20:FF:000008">
    <property type="entry name" value="D-alanine--D-alanine ligase"/>
    <property type="match status" value="1"/>
</dbReference>
<reference evidence="18 19" key="1">
    <citation type="submission" date="2021-10" db="EMBL/GenBank/DDBJ databases">
        <title>Anaerobic single-cell dispensing facilitates the cultivation of human gut bacteria.</title>
        <authorList>
            <person name="Afrizal A."/>
        </authorList>
    </citation>
    <scope>NUCLEOTIDE SEQUENCE [LARGE SCALE GENOMIC DNA]</scope>
    <source>
        <strain evidence="18 19">CLA-AA-H224</strain>
    </source>
</reference>
<evidence type="ECO:0000256" key="11">
    <source>
        <dbReference type="ARBA" id="ARBA00023316"/>
    </source>
</evidence>
<feature type="binding site" evidence="15">
    <location>
        <position position="311"/>
    </location>
    <ligand>
        <name>Mg(2+)</name>
        <dbReference type="ChEBI" id="CHEBI:18420"/>
        <label>2</label>
    </ligand>
</feature>
<dbReference type="GO" id="GO:0009252">
    <property type="term" value="P:peptidoglycan biosynthetic process"/>
    <property type="evidence" value="ECO:0007669"/>
    <property type="project" value="UniProtKB-UniRule"/>
</dbReference>
<dbReference type="NCBIfam" id="TIGR01205">
    <property type="entry name" value="D_ala_D_alaTIGR"/>
    <property type="match status" value="1"/>
</dbReference>
<evidence type="ECO:0000256" key="1">
    <source>
        <dbReference type="ARBA" id="ARBA00001936"/>
    </source>
</evidence>
<evidence type="ECO:0000256" key="10">
    <source>
        <dbReference type="ARBA" id="ARBA00023211"/>
    </source>
</evidence>
<evidence type="ECO:0000256" key="12">
    <source>
        <dbReference type="HAMAP-Rule" id="MF_00047"/>
    </source>
</evidence>
<dbReference type="Gene3D" id="3.40.50.20">
    <property type="match status" value="1"/>
</dbReference>
<evidence type="ECO:0000256" key="4">
    <source>
        <dbReference type="ARBA" id="ARBA00022723"/>
    </source>
</evidence>
<dbReference type="GO" id="GO:0046872">
    <property type="term" value="F:metal ion binding"/>
    <property type="evidence" value="ECO:0007669"/>
    <property type="project" value="UniProtKB-KW"/>
</dbReference>
<dbReference type="Gene3D" id="3.30.1490.20">
    <property type="entry name" value="ATP-grasp fold, A domain"/>
    <property type="match status" value="1"/>
</dbReference>
<keyword evidence="7 15" id="KW-0460">Magnesium</keyword>
<evidence type="ECO:0000256" key="13">
    <source>
        <dbReference type="PIRSR" id="PIRSR039102-1"/>
    </source>
</evidence>
<dbReference type="SUPFAM" id="SSF52440">
    <property type="entry name" value="PreATP-grasp domain"/>
    <property type="match status" value="1"/>
</dbReference>
<gene>
    <name evidence="12" type="primary">ddl</name>
    <name evidence="18" type="ORF">LKD48_10440</name>
</gene>
<feature type="active site" evidence="13">
    <location>
        <position position="189"/>
    </location>
</feature>
<feature type="active site" evidence="13">
    <location>
        <position position="322"/>
    </location>
</feature>
<dbReference type="InterPro" id="IPR011761">
    <property type="entry name" value="ATP-grasp"/>
</dbReference>
<keyword evidence="8 12" id="KW-0133">Cell shape</keyword>
<dbReference type="EC" id="6.3.2.4" evidence="12"/>
<evidence type="ECO:0000256" key="3">
    <source>
        <dbReference type="ARBA" id="ARBA00022598"/>
    </source>
</evidence>
<evidence type="ECO:0000256" key="14">
    <source>
        <dbReference type="PIRSR" id="PIRSR039102-2"/>
    </source>
</evidence>
<evidence type="ECO:0000256" key="6">
    <source>
        <dbReference type="ARBA" id="ARBA00022840"/>
    </source>
</evidence>
<comment type="cofactor">
    <cofactor evidence="15">
        <name>Mg(2+)</name>
        <dbReference type="ChEBI" id="CHEBI:18420"/>
    </cofactor>
    <cofactor evidence="15">
        <name>Mn(2+)</name>
        <dbReference type="ChEBI" id="CHEBI:29035"/>
    </cofactor>
    <text evidence="15">Binds 2 magnesium or manganese ions per subunit.</text>
</comment>
<keyword evidence="4 15" id="KW-0479">Metal-binding</keyword>
<dbReference type="GO" id="GO:0008716">
    <property type="term" value="F:D-alanine-D-alanine ligase activity"/>
    <property type="evidence" value="ECO:0007669"/>
    <property type="project" value="UniProtKB-UniRule"/>
</dbReference>
<dbReference type="HAMAP" id="MF_00047">
    <property type="entry name" value="Dala_Dala_lig"/>
    <property type="match status" value="1"/>
</dbReference>
<comment type="similarity">
    <text evidence="2 12">Belongs to the D-alanine--D-alanine ligase family.</text>
</comment>
<feature type="binding site" evidence="15">
    <location>
        <position position="311"/>
    </location>
    <ligand>
        <name>Mg(2+)</name>
        <dbReference type="ChEBI" id="CHEBI:18420"/>
        <label>1</label>
    </ligand>
</feature>